<keyword evidence="2" id="KW-1185">Reference proteome</keyword>
<name>A0ABD2MZH4_9CUCU</name>
<comment type="caution">
    <text evidence="1">The sequence shown here is derived from an EMBL/GenBank/DDBJ whole genome shotgun (WGS) entry which is preliminary data.</text>
</comment>
<protein>
    <submittedName>
        <fullName evidence="1">Uncharacterized protein</fullName>
    </submittedName>
</protein>
<dbReference type="AlphaFoldDB" id="A0ABD2MZH4"/>
<organism evidence="1 2">
    <name type="scientific">Cryptolaemus montrouzieri</name>
    <dbReference type="NCBI Taxonomy" id="559131"/>
    <lineage>
        <taxon>Eukaryota</taxon>
        <taxon>Metazoa</taxon>
        <taxon>Ecdysozoa</taxon>
        <taxon>Arthropoda</taxon>
        <taxon>Hexapoda</taxon>
        <taxon>Insecta</taxon>
        <taxon>Pterygota</taxon>
        <taxon>Neoptera</taxon>
        <taxon>Endopterygota</taxon>
        <taxon>Coleoptera</taxon>
        <taxon>Polyphaga</taxon>
        <taxon>Cucujiformia</taxon>
        <taxon>Coccinelloidea</taxon>
        <taxon>Coccinellidae</taxon>
        <taxon>Scymninae</taxon>
        <taxon>Scymnini</taxon>
        <taxon>Cryptolaemus</taxon>
    </lineage>
</organism>
<dbReference type="Proteomes" id="UP001516400">
    <property type="component" value="Unassembled WGS sequence"/>
</dbReference>
<evidence type="ECO:0000313" key="2">
    <source>
        <dbReference type="Proteomes" id="UP001516400"/>
    </source>
</evidence>
<gene>
    <name evidence="1" type="ORF">HHI36_022378</name>
</gene>
<evidence type="ECO:0000313" key="1">
    <source>
        <dbReference type="EMBL" id="KAL3271908.1"/>
    </source>
</evidence>
<dbReference type="EMBL" id="JABFTP020000042">
    <property type="protein sequence ID" value="KAL3271908.1"/>
    <property type="molecule type" value="Genomic_DNA"/>
</dbReference>
<proteinExistence type="predicted"/>
<accession>A0ABD2MZH4</accession>
<reference evidence="1 2" key="1">
    <citation type="journal article" date="2021" name="BMC Biol.">
        <title>Horizontally acquired antibacterial genes associated with adaptive radiation of ladybird beetles.</title>
        <authorList>
            <person name="Li H.S."/>
            <person name="Tang X.F."/>
            <person name="Huang Y.H."/>
            <person name="Xu Z.Y."/>
            <person name="Chen M.L."/>
            <person name="Du X.Y."/>
            <person name="Qiu B.Y."/>
            <person name="Chen P.T."/>
            <person name="Zhang W."/>
            <person name="Slipinski A."/>
            <person name="Escalona H.E."/>
            <person name="Waterhouse R.M."/>
            <person name="Zwick A."/>
            <person name="Pang H."/>
        </authorList>
    </citation>
    <scope>NUCLEOTIDE SEQUENCE [LARGE SCALE GENOMIC DNA]</scope>
    <source>
        <strain evidence="1">SYSU2018</strain>
    </source>
</reference>
<sequence>MKKPDYGIENAKKSIHTWGGKNTEAWRFIRASATEKQDKACIRVITLNEWMRHYEKLLTEDRQEYRIDIEHNINFEEEPVEVAPETVKETITNLKNGRASGPEGVPAELLKNGTEKLYRILTKVMNECLNGRKAINGLNEVSWSNTISKDRKFTIYDTMVKSTLLYGSETWRIG</sequence>